<accession>A0A017RVU2</accession>
<keyword evidence="12" id="KW-1006">Bacterial flagellum protein export</keyword>
<feature type="transmembrane region" description="Helical" evidence="14">
    <location>
        <begin position="289"/>
        <end position="310"/>
    </location>
</feature>
<dbReference type="GO" id="GO:0006605">
    <property type="term" value="P:protein targeting"/>
    <property type="evidence" value="ECO:0007669"/>
    <property type="project" value="UniProtKB-UniRule"/>
</dbReference>
<feature type="transmembrane region" description="Helical" evidence="14">
    <location>
        <begin position="346"/>
        <end position="372"/>
    </location>
</feature>
<sequence length="609" mass="68575">MELRYNFLIYFLVSVRVIAMLISSPVYSLRQIPSLVKVGISFSIAIIVANVTDFSNVIIPNNIIDLAITCSKEIIIGIIIGFISTLIFNAVRASAQLMDFSIGFSMAQYYDPSTSGMSTPLERLFNWIALIIFVTFNFHHNILLAIIKSFEIISPGISTMNSSSFMVLMNTFSNFFFISIQLAAPIVIVLFITDFTLGLIARTVPQLNVFILGMPLKVIVGLMAIATILPGLSHMYIKTFDKIIEELMKFFSTFPVILLMASDDKTEEATPKKLQEARKKGQVPKSVELNSAIILFGAVLVLTFISNYYYNNGRLFIIESFKFIKKDDLGLTDVANIFIYMIKNGLIAGLPVILTVMILGIVANIAQVGFLVSSEGLKPKLEKLNPIEGFKRIFSKRSIVELLKSIAKIALIFFVSYKYISSKIFEILKTSDLNPNGVFSFVKNILDTQLNRVIIIMIVIGITDFIFQKRQFKRDMRMTKQEVKEEYKQTEGDPQLKSKIRQKQRQLAMRRMMHEVPKATVVITNPTHYAVALKYERGKNSAPTVIAKGVDVVALRIKEIAKENSVPIVENKALARALYAKVEIDQSIPMELYQAVAEILAYVYSLKKM</sequence>
<evidence type="ECO:0000256" key="4">
    <source>
        <dbReference type="ARBA" id="ARBA00022448"/>
    </source>
</evidence>
<evidence type="ECO:0000256" key="9">
    <source>
        <dbReference type="ARBA" id="ARBA00022989"/>
    </source>
</evidence>
<comment type="subcellular location">
    <subcellularLocation>
        <location evidence="14">Cell membrane</location>
        <topology evidence="14">Multi-pass membrane protein</topology>
    </subcellularLocation>
    <subcellularLocation>
        <location evidence="14">Bacterial flagellum basal body</location>
    </subcellularLocation>
</comment>
<evidence type="ECO:0000256" key="10">
    <source>
        <dbReference type="ARBA" id="ARBA00023136"/>
    </source>
</evidence>
<dbReference type="Gene3D" id="3.40.1690.10">
    <property type="entry name" value="secretion proteins EscU"/>
    <property type="match status" value="1"/>
</dbReference>
<dbReference type="Gene3D" id="6.10.250.2080">
    <property type="match status" value="1"/>
</dbReference>
<evidence type="ECO:0000256" key="8">
    <source>
        <dbReference type="ARBA" id="ARBA00022927"/>
    </source>
</evidence>
<evidence type="ECO:0000256" key="3">
    <source>
        <dbReference type="ARBA" id="ARBA00010690"/>
    </source>
</evidence>
<dbReference type="GO" id="GO:0009306">
    <property type="term" value="P:protein secretion"/>
    <property type="evidence" value="ECO:0007669"/>
    <property type="project" value="InterPro"/>
</dbReference>
<evidence type="ECO:0000256" key="7">
    <source>
        <dbReference type="ARBA" id="ARBA00022795"/>
    </source>
</evidence>
<evidence type="ECO:0000256" key="12">
    <source>
        <dbReference type="ARBA" id="ARBA00023225"/>
    </source>
</evidence>
<dbReference type="InterPro" id="IPR006303">
    <property type="entry name" value="FliR"/>
</dbReference>
<dbReference type="InterPro" id="IPR029025">
    <property type="entry name" value="T3SS_substrate_exporter_C"/>
</dbReference>
<dbReference type="SUPFAM" id="SSF160544">
    <property type="entry name" value="EscU C-terminal domain-like"/>
    <property type="match status" value="1"/>
</dbReference>
<dbReference type="Pfam" id="PF01311">
    <property type="entry name" value="Bac_export_1"/>
    <property type="match status" value="1"/>
</dbReference>
<keyword evidence="9 14" id="KW-1133">Transmembrane helix</keyword>
<keyword evidence="4" id="KW-0813">Transport</keyword>
<name>A0A017RVU2_9CLOT</name>
<keyword evidence="10 14" id="KW-0472">Membrane</keyword>
<evidence type="ECO:0000256" key="5">
    <source>
        <dbReference type="ARBA" id="ARBA00022475"/>
    </source>
</evidence>
<feature type="transmembrane region" description="Helical" evidence="14">
    <location>
        <begin position="167"/>
        <end position="192"/>
    </location>
</feature>
<evidence type="ECO:0000256" key="6">
    <source>
        <dbReference type="ARBA" id="ARBA00022692"/>
    </source>
</evidence>
<feature type="transmembrane region" description="Helical" evidence="14">
    <location>
        <begin position="124"/>
        <end position="147"/>
    </location>
</feature>
<proteinExistence type="inferred from homology"/>
<evidence type="ECO:0000256" key="1">
    <source>
        <dbReference type="ARBA" id="ARBA00002578"/>
    </source>
</evidence>
<dbReference type="InterPro" id="IPR006136">
    <property type="entry name" value="FlhB"/>
</dbReference>
<dbReference type="EMBL" id="AZQP01000013">
    <property type="protein sequence ID" value="EYE88807.1"/>
    <property type="molecule type" value="Genomic_DNA"/>
</dbReference>
<evidence type="ECO:0000256" key="2">
    <source>
        <dbReference type="ARBA" id="ARBA00009772"/>
    </source>
</evidence>
<evidence type="ECO:0000256" key="11">
    <source>
        <dbReference type="ARBA" id="ARBA00023143"/>
    </source>
</evidence>
<keyword evidence="15" id="KW-0966">Cell projection</keyword>
<dbReference type="InterPro" id="IPR002010">
    <property type="entry name" value="T3SS_IM_R"/>
</dbReference>
<keyword evidence="5 14" id="KW-1003">Cell membrane</keyword>
<dbReference type="STRING" id="1403537.Q428_06100"/>
<dbReference type="PANTHER" id="PTHR30531:SF12">
    <property type="entry name" value="FLAGELLAR BIOSYNTHETIC PROTEIN FLHB"/>
    <property type="match status" value="1"/>
</dbReference>
<keyword evidence="7" id="KW-1005">Bacterial flagellum biogenesis</keyword>
<protein>
    <recommendedName>
        <fullName evidence="13 14">Flagellar biosynthetic protein FliR</fullName>
    </recommendedName>
</protein>
<keyword evidence="11 14" id="KW-0975">Bacterial flagellum</keyword>
<dbReference type="Pfam" id="PF01312">
    <property type="entry name" value="Bac_export_2"/>
    <property type="match status" value="1"/>
</dbReference>
<gene>
    <name evidence="15" type="ORF">Q428_06100</name>
</gene>
<keyword evidence="15" id="KW-0282">Flagellum</keyword>
<keyword evidence="8" id="KW-0653">Protein transport</keyword>
<keyword evidence="15" id="KW-0969">Cilium</keyword>
<dbReference type="GO" id="GO:0044780">
    <property type="term" value="P:bacterial-type flagellum assembly"/>
    <property type="evidence" value="ECO:0007669"/>
    <property type="project" value="UniProtKB-UniRule"/>
</dbReference>
<dbReference type="OrthoDB" id="9807950at2"/>
<comment type="similarity">
    <text evidence="3">Belongs to the type III secretion exporter family.</text>
</comment>
<dbReference type="GO" id="GO:0005886">
    <property type="term" value="C:plasma membrane"/>
    <property type="evidence" value="ECO:0007669"/>
    <property type="project" value="UniProtKB-SubCell"/>
</dbReference>
<evidence type="ECO:0000313" key="15">
    <source>
        <dbReference type="EMBL" id="EYE88807.1"/>
    </source>
</evidence>
<dbReference type="NCBIfam" id="TIGR01400">
    <property type="entry name" value="fliR"/>
    <property type="match status" value="1"/>
</dbReference>
<reference evidence="15 16" key="1">
    <citation type="journal article" date="2014" name="Genome Announc.">
        <title>Draft Genome Sequence of Fervidicella metallireducens Strain AeBT, an Iron-Reducing Thermoanaerobe from the Great Artesian Basin.</title>
        <authorList>
            <person name="Patel B.K."/>
        </authorList>
    </citation>
    <scope>NUCLEOTIDE SEQUENCE [LARGE SCALE GENOMIC DNA]</scope>
    <source>
        <strain evidence="15 16">AeB</strain>
    </source>
</reference>
<dbReference type="AlphaFoldDB" id="A0A017RVU2"/>
<keyword evidence="16" id="KW-1185">Reference proteome</keyword>
<feature type="transmembrane region" description="Helical" evidence="14">
    <location>
        <begin position="212"/>
        <end position="232"/>
    </location>
</feature>
<feature type="transmembrane region" description="Helical" evidence="14">
    <location>
        <begin position="7"/>
        <end position="28"/>
    </location>
</feature>
<evidence type="ECO:0000256" key="13">
    <source>
        <dbReference type="NCBIfam" id="TIGR01400"/>
    </source>
</evidence>
<comment type="similarity">
    <text evidence="2 14">Belongs to the FliR/MopE/SpaR family.</text>
</comment>
<comment type="function">
    <text evidence="1 14">Role in flagellar biosynthesis.</text>
</comment>
<comment type="caution">
    <text evidence="15">The sequence shown here is derived from an EMBL/GenBank/DDBJ whole genome shotgun (WGS) entry which is preliminary data.</text>
</comment>
<dbReference type="PANTHER" id="PTHR30531">
    <property type="entry name" value="FLAGELLAR BIOSYNTHETIC PROTEIN FLHB"/>
    <property type="match status" value="1"/>
</dbReference>
<evidence type="ECO:0000256" key="14">
    <source>
        <dbReference type="RuleBase" id="RU362071"/>
    </source>
</evidence>
<dbReference type="NCBIfam" id="TIGR00328">
    <property type="entry name" value="flhB"/>
    <property type="match status" value="1"/>
</dbReference>
<dbReference type="FunFam" id="3.40.1690.10:FF:000001">
    <property type="entry name" value="Flagellar biosynthetic protein FlhB"/>
    <property type="match status" value="1"/>
</dbReference>
<dbReference type="RefSeq" id="WP_051514992.1">
    <property type="nucleotide sequence ID" value="NZ_AZQP01000013.1"/>
</dbReference>
<dbReference type="Proteomes" id="UP000019681">
    <property type="component" value="Unassembled WGS sequence"/>
</dbReference>
<organism evidence="15 16">
    <name type="scientific">Fervidicella metallireducens AeB</name>
    <dbReference type="NCBI Taxonomy" id="1403537"/>
    <lineage>
        <taxon>Bacteria</taxon>
        <taxon>Bacillati</taxon>
        <taxon>Bacillota</taxon>
        <taxon>Clostridia</taxon>
        <taxon>Eubacteriales</taxon>
        <taxon>Clostridiaceae</taxon>
        <taxon>Fervidicella</taxon>
    </lineage>
</organism>
<keyword evidence="6 14" id="KW-0812">Transmembrane</keyword>
<evidence type="ECO:0000313" key="16">
    <source>
        <dbReference type="Proteomes" id="UP000019681"/>
    </source>
</evidence>
<feature type="transmembrane region" description="Helical" evidence="14">
    <location>
        <begin position="34"/>
        <end position="52"/>
    </location>
</feature>
<feature type="transmembrane region" description="Helical" evidence="14">
    <location>
        <begin position="449"/>
        <end position="467"/>
    </location>
</feature>
<dbReference type="PRINTS" id="PR00950">
    <property type="entry name" value="TYPE3IMSPROT"/>
</dbReference>
<dbReference type="InterPro" id="IPR006135">
    <property type="entry name" value="T3SS_substrate_exporter"/>
</dbReference>
<feature type="transmembrane region" description="Helical" evidence="14">
    <location>
        <begin position="73"/>
        <end position="91"/>
    </location>
</feature>
<dbReference type="GO" id="GO:0009425">
    <property type="term" value="C:bacterial-type flagellum basal body"/>
    <property type="evidence" value="ECO:0007669"/>
    <property type="project" value="UniProtKB-SubCell"/>
</dbReference>